<comment type="caution">
    <text evidence="1">The sequence shown here is derived from an EMBL/GenBank/DDBJ whole genome shotgun (WGS) entry which is preliminary data.</text>
</comment>
<accession>A0AAW2UII7</accession>
<gene>
    <name evidence="1" type="ORF">Slati_3435900</name>
</gene>
<sequence length="59" mass="6601">MSGKLFGHDVFVERDTPLSRQSFLGYLLVKFYQFILQGLLDVGGWCPVASLPAKLARVD</sequence>
<reference evidence="1" key="1">
    <citation type="submission" date="2020-06" db="EMBL/GenBank/DDBJ databases">
        <authorList>
            <person name="Li T."/>
            <person name="Hu X."/>
            <person name="Zhang T."/>
            <person name="Song X."/>
            <person name="Zhang H."/>
            <person name="Dai N."/>
            <person name="Sheng W."/>
            <person name="Hou X."/>
            <person name="Wei L."/>
        </authorList>
    </citation>
    <scope>NUCLEOTIDE SEQUENCE</scope>
    <source>
        <strain evidence="1">KEN1</strain>
        <tissue evidence="1">Leaf</tissue>
    </source>
</reference>
<evidence type="ECO:0000313" key="1">
    <source>
        <dbReference type="EMBL" id="KAL0416040.1"/>
    </source>
</evidence>
<name>A0AAW2UII7_9LAMI</name>
<reference evidence="1" key="2">
    <citation type="journal article" date="2024" name="Plant">
        <title>Genomic evolution and insights into agronomic trait innovations of Sesamum species.</title>
        <authorList>
            <person name="Miao H."/>
            <person name="Wang L."/>
            <person name="Qu L."/>
            <person name="Liu H."/>
            <person name="Sun Y."/>
            <person name="Le M."/>
            <person name="Wang Q."/>
            <person name="Wei S."/>
            <person name="Zheng Y."/>
            <person name="Lin W."/>
            <person name="Duan Y."/>
            <person name="Cao H."/>
            <person name="Xiong S."/>
            <person name="Wang X."/>
            <person name="Wei L."/>
            <person name="Li C."/>
            <person name="Ma Q."/>
            <person name="Ju M."/>
            <person name="Zhao R."/>
            <person name="Li G."/>
            <person name="Mu C."/>
            <person name="Tian Q."/>
            <person name="Mei H."/>
            <person name="Zhang T."/>
            <person name="Gao T."/>
            <person name="Zhang H."/>
        </authorList>
    </citation>
    <scope>NUCLEOTIDE SEQUENCE</scope>
    <source>
        <strain evidence="1">KEN1</strain>
    </source>
</reference>
<organism evidence="1">
    <name type="scientific">Sesamum latifolium</name>
    <dbReference type="NCBI Taxonomy" id="2727402"/>
    <lineage>
        <taxon>Eukaryota</taxon>
        <taxon>Viridiplantae</taxon>
        <taxon>Streptophyta</taxon>
        <taxon>Embryophyta</taxon>
        <taxon>Tracheophyta</taxon>
        <taxon>Spermatophyta</taxon>
        <taxon>Magnoliopsida</taxon>
        <taxon>eudicotyledons</taxon>
        <taxon>Gunneridae</taxon>
        <taxon>Pentapetalae</taxon>
        <taxon>asterids</taxon>
        <taxon>lamiids</taxon>
        <taxon>Lamiales</taxon>
        <taxon>Pedaliaceae</taxon>
        <taxon>Sesamum</taxon>
    </lineage>
</organism>
<dbReference type="AlphaFoldDB" id="A0AAW2UII7"/>
<proteinExistence type="predicted"/>
<protein>
    <submittedName>
        <fullName evidence="1">Uncharacterized protein</fullName>
    </submittedName>
</protein>
<dbReference type="EMBL" id="JACGWN010000012">
    <property type="protein sequence ID" value="KAL0416040.1"/>
    <property type="molecule type" value="Genomic_DNA"/>
</dbReference>